<keyword evidence="3" id="KW-0812">Transmembrane</keyword>
<evidence type="ECO:0000313" key="5">
    <source>
        <dbReference type="EMBL" id="EFY07423.1"/>
    </source>
</evidence>
<dbReference type="InterPro" id="IPR051158">
    <property type="entry name" value="Metallophosphoesterase_sf"/>
</dbReference>
<dbReference type="GO" id="GO:0046872">
    <property type="term" value="F:metal ion binding"/>
    <property type="evidence" value="ECO:0007669"/>
    <property type="project" value="UniProtKB-KW"/>
</dbReference>
<dbReference type="SUPFAM" id="SSF56300">
    <property type="entry name" value="Metallo-dependent phosphatases"/>
    <property type="match status" value="1"/>
</dbReference>
<evidence type="ECO:0000259" key="4">
    <source>
        <dbReference type="Pfam" id="PF00149"/>
    </source>
</evidence>
<dbReference type="AlphaFoldDB" id="E8LJ93"/>
<dbReference type="InterPro" id="IPR029052">
    <property type="entry name" value="Metallo-depent_PP-like"/>
</dbReference>
<dbReference type="EMBL" id="AEVO01000036">
    <property type="protein sequence ID" value="EFY07423.1"/>
    <property type="molecule type" value="Genomic_DNA"/>
</dbReference>
<feature type="transmembrane region" description="Helical" evidence="3">
    <location>
        <begin position="31"/>
        <end position="49"/>
    </location>
</feature>
<keyword evidence="3" id="KW-0472">Membrane</keyword>
<reference evidence="5 6" key="1">
    <citation type="submission" date="2011-01" db="EMBL/GenBank/DDBJ databases">
        <authorList>
            <person name="Weinstock G."/>
            <person name="Sodergren E."/>
            <person name="Clifton S."/>
            <person name="Fulton L."/>
            <person name="Fulton B."/>
            <person name="Courtney L."/>
            <person name="Fronick C."/>
            <person name="Harrison M."/>
            <person name="Strong C."/>
            <person name="Farmer C."/>
            <person name="Delahaunty K."/>
            <person name="Markovic C."/>
            <person name="Hall O."/>
            <person name="Minx P."/>
            <person name="Tomlinson C."/>
            <person name="Mitreva M."/>
            <person name="Hou S."/>
            <person name="Chen J."/>
            <person name="Wollam A."/>
            <person name="Pepin K.H."/>
            <person name="Johnson M."/>
            <person name="Bhonagiri V."/>
            <person name="Zhang X."/>
            <person name="Suruliraj S."/>
            <person name="Warren W."/>
            <person name="Chinwalla A."/>
            <person name="Mardis E.R."/>
            <person name="Wilson R.K."/>
        </authorList>
    </citation>
    <scope>NUCLEOTIDE SEQUENCE [LARGE SCALE GENOMIC DNA]</scope>
    <source>
        <strain evidence="6">DSM 22608 / JCM 16073 / KCTC 15190 / YIT 12066</strain>
    </source>
</reference>
<feature type="transmembrane region" description="Helical" evidence="3">
    <location>
        <begin position="69"/>
        <end position="93"/>
    </location>
</feature>
<dbReference type="CDD" id="cd07385">
    <property type="entry name" value="MPP_YkuE_C"/>
    <property type="match status" value="1"/>
</dbReference>
<gene>
    <name evidence="5" type="ORF">HMPREF9444_00791</name>
</gene>
<feature type="transmembrane region" description="Helical" evidence="3">
    <location>
        <begin position="6"/>
        <end position="24"/>
    </location>
</feature>
<keyword evidence="3" id="KW-1133">Transmembrane helix</keyword>
<keyword evidence="1" id="KW-0479">Metal-binding</keyword>
<sequence>MSVLYIQSFVLIAYAICSLLIPLKISSKGKFFVLLAILVCGLKYVIYGLTGGILEPKLPPYAVVVLESLFASLLLCVVMLIAKDIISLILFVLRKADILSWRIPQNKVAVAVSFIALSFGFYGTFTQFVTPKEQAVEVKIKNLPQEFDGFRIVQLTDIHVGPILKKDYVQRIVEKTNHLHPDLVVITGDFVDGSVANLAGEFEPLTDLHANYGIYAVTGNHEYYSGAAQWIAALSQLNIKFLNNENDIITKGEAKLAIAGIPDPRAENFGFAKPDYKKALSGLPNIPVIMLAHEPAVANEHPKVDLLLSGHTHGGTMFFLKPLIAEFNGGFVSGKYQLGDLTLYVSNGSGIWSGFSCRVGVDSEITVFTLKK</sequence>
<dbReference type="GO" id="GO:0016020">
    <property type="term" value="C:membrane"/>
    <property type="evidence" value="ECO:0007669"/>
    <property type="project" value="GOC"/>
</dbReference>
<dbReference type="STRING" id="762983.HMPREF9444_00791"/>
<name>E8LJ93_SUCHY</name>
<comment type="caution">
    <text evidence="5">The sequence shown here is derived from an EMBL/GenBank/DDBJ whole genome shotgun (WGS) entry which is preliminary data.</text>
</comment>
<evidence type="ECO:0000256" key="3">
    <source>
        <dbReference type="SAM" id="Phobius"/>
    </source>
</evidence>
<dbReference type="Proteomes" id="UP000018458">
    <property type="component" value="Unassembled WGS sequence"/>
</dbReference>
<organism evidence="5 6">
    <name type="scientific">Succinatimonas hippei (strain DSM 22608 / JCM 16073 / KCTC 15190 / YIT 12066)</name>
    <dbReference type="NCBI Taxonomy" id="762983"/>
    <lineage>
        <taxon>Bacteria</taxon>
        <taxon>Pseudomonadati</taxon>
        <taxon>Pseudomonadota</taxon>
        <taxon>Gammaproteobacteria</taxon>
        <taxon>Aeromonadales</taxon>
        <taxon>Succinivibrionaceae</taxon>
        <taxon>Succinatimonas</taxon>
    </lineage>
</organism>
<dbReference type="Pfam" id="PF00149">
    <property type="entry name" value="Metallophos"/>
    <property type="match status" value="1"/>
</dbReference>
<dbReference type="GO" id="GO:0009245">
    <property type="term" value="P:lipid A biosynthetic process"/>
    <property type="evidence" value="ECO:0007669"/>
    <property type="project" value="TreeGrafter"/>
</dbReference>
<evidence type="ECO:0000256" key="1">
    <source>
        <dbReference type="ARBA" id="ARBA00022723"/>
    </source>
</evidence>
<dbReference type="GO" id="GO:0008758">
    <property type="term" value="F:UDP-2,3-diacylglucosamine hydrolase activity"/>
    <property type="evidence" value="ECO:0007669"/>
    <property type="project" value="TreeGrafter"/>
</dbReference>
<dbReference type="PANTHER" id="PTHR31302">
    <property type="entry name" value="TRANSMEMBRANE PROTEIN WITH METALLOPHOSPHOESTERASE DOMAIN-RELATED"/>
    <property type="match status" value="1"/>
</dbReference>
<keyword evidence="6" id="KW-1185">Reference proteome</keyword>
<dbReference type="eggNOG" id="COG1408">
    <property type="taxonomic scope" value="Bacteria"/>
</dbReference>
<dbReference type="InterPro" id="IPR004843">
    <property type="entry name" value="Calcineurin-like_PHP"/>
</dbReference>
<evidence type="ECO:0000256" key="2">
    <source>
        <dbReference type="ARBA" id="ARBA00022801"/>
    </source>
</evidence>
<evidence type="ECO:0000313" key="6">
    <source>
        <dbReference type="Proteomes" id="UP000018458"/>
    </source>
</evidence>
<feature type="domain" description="Calcineurin-like phosphoesterase" evidence="4">
    <location>
        <begin position="150"/>
        <end position="314"/>
    </location>
</feature>
<dbReference type="PANTHER" id="PTHR31302:SF31">
    <property type="entry name" value="PHOSPHODIESTERASE YAEI"/>
    <property type="match status" value="1"/>
</dbReference>
<keyword evidence="2" id="KW-0378">Hydrolase</keyword>
<feature type="transmembrane region" description="Helical" evidence="3">
    <location>
        <begin position="105"/>
        <end position="125"/>
    </location>
</feature>
<dbReference type="HOGENOM" id="CLU_025443_5_1_6"/>
<protein>
    <submittedName>
        <fullName evidence="5">Ser/Thr phosphatase family protein</fullName>
    </submittedName>
</protein>
<dbReference type="OrthoDB" id="9780884at2"/>
<accession>E8LJ93</accession>
<dbReference type="Gene3D" id="3.60.21.10">
    <property type="match status" value="1"/>
</dbReference>
<proteinExistence type="predicted"/>
<dbReference type="RefSeq" id="WP_009143003.1">
    <property type="nucleotide sequence ID" value="NZ_GL830973.1"/>
</dbReference>